<reference evidence="5" key="1">
    <citation type="journal article" date="2021" name="Microb. Physiol.">
        <title>Proteogenomic Insights into the Physiology of Marine, Sulfate-Reducing, Filamentous Desulfonema limicola and Desulfonema magnum.</title>
        <authorList>
            <person name="Schnaars V."/>
            <person name="Wohlbrand L."/>
            <person name="Scheve S."/>
            <person name="Hinrichs C."/>
            <person name="Reinhardt R."/>
            <person name="Rabus R."/>
        </authorList>
    </citation>
    <scope>NUCLEOTIDE SEQUENCE</scope>
    <source>
        <strain evidence="5">4be13</strain>
    </source>
</reference>
<dbReference type="RefSeq" id="WP_207680090.1">
    <property type="nucleotide sequence ID" value="NZ_CP061800.1"/>
</dbReference>
<dbReference type="InterPro" id="IPR008567">
    <property type="entry name" value="BKACE"/>
</dbReference>
<keyword evidence="4" id="KW-0862">Zinc</keyword>
<dbReference type="PANTHER" id="PTHR37418">
    <property type="entry name" value="3-KETO-5-AMINOHEXANOATE CLEAVAGE ENZYME-RELATED"/>
    <property type="match status" value="1"/>
</dbReference>
<evidence type="ECO:0000256" key="1">
    <source>
        <dbReference type="ARBA" id="ARBA00001947"/>
    </source>
</evidence>
<organism evidence="5 6">
    <name type="scientific">Desulfonema magnum</name>
    <dbReference type="NCBI Taxonomy" id="45655"/>
    <lineage>
        <taxon>Bacteria</taxon>
        <taxon>Pseudomonadati</taxon>
        <taxon>Thermodesulfobacteriota</taxon>
        <taxon>Desulfobacteria</taxon>
        <taxon>Desulfobacterales</taxon>
        <taxon>Desulfococcaceae</taxon>
        <taxon>Desulfonema</taxon>
    </lineage>
</organism>
<name>A0A975GTA8_9BACT</name>
<dbReference type="EMBL" id="CP061800">
    <property type="protein sequence ID" value="QTA92925.1"/>
    <property type="molecule type" value="Genomic_DNA"/>
</dbReference>
<accession>A0A975GTA8</accession>
<protein>
    <submittedName>
        <fullName evidence="5">3-keto-5-aminohexanoate cleavage protein domain-containing protein</fullName>
    </submittedName>
</protein>
<dbReference type="Gene3D" id="3.20.20.70">
    <property type="entry name" value="Aldolase class I"/>
    <property type="match status" value="1"/>
</dbReference>
<dbReference type="AlphaFoldDB" id="A0A975GTA8"/>
<comment type="cofactor">
    <cofactor evidence="1">
        <name>Zn(2+)</name>
        <dbReference type="ChEBI" id="CHEBI:29105"/>
    </cofactor>
</comment>
<evidence type="ECO:0000256" key="3">
    <source>
        <dbReference type="ARBA" id="ARBA00022723"/>
    </source>
</evidence>
<dbReference type="Pfam" id="PF05853">
    <property type="entry name" value="BKACE"/>
    <property type="match status" value="1"/>
</dbReference>
<keyword evidence="3" id="KW-0479">Metal-binding</keyword>
<keyword evidence="2" id="KW-0808">Transferase</keyword>
<proteinExistence type="predicted"/>
<dbReference type="InterPro" id="IPR013785">
    <property type="entry name" value="Aldolase_TIM"/>
</dbReference>
<sequence length="290" mass="31613">MNSNKIVITAAVTGSFGDRSVSSLPITPEEIANSALEAYEAGASVAHIHVRDVDTGRPSMAFELYEEVVQRIRDRSDMILNLTTGAGARFAPDDQEPVGFAPESTLCSPQKRIDHVVRLKPEICSLDLGSVNFGSHVFVNCLPHVEQMAEQIQKAGVKPEMEIFDLGDIEIANHLLKTGIVQGPPLFQLCLGIKWGAPATPQNMISMKQSLPQDAIWGAFSIGAASFPMMTQSALLGGNVRVGLEDNLYMEKNRRASGNKPLVEKAVTILRLLEKEPATPDEVRERLQLN</sequence>
<dbReference type="GO" id="GO:0046872">
    <property type="term" value="F:metal ion binding"/>
    <property type="evidence" value="ECO:0007669"/>
    <property type="project" value="UniProtKB-KW"/>
</dbReference>
<evidence type="ECO:0000313" key="5">
    <source>
        <dbReference type="EMBL" id="QTA92925.1"/>
    </source>
</evidence>
<dbReference type="GO" id="GO:0043720">
    <property type="term" value="F:3-keto-5-aminohexanoate cleavage activity"/>
    <property type="evidence" value="ECO:0007669"/>
    <property type="project" value="InterPro"/>
</dbReference>
<evidence type="ECO:0000256" key="2">
    <source>
        <dbReference type="ARBA" id="ARBA00022679"/>
    </source>
</evidence>
<dbReference type="KEGG" id="dmm:dnm_090180"/>
<gene>
    <name evidence="5" type="ORF">dnm_090180</name>
</gene>
<evidence type="ECO:0000256" key="4">
    <source>
        <dbReference type="ARBA" id="ARBA00022833"/>
    </source>
</evidence>
<evidence type="ECO:0000313" key="6">
    <source>
        <dbReference type="Proteomes" id="UP000663722"/>
    </source>
</evidence>
<dbReference type="PANTHER" id="PTHR37418:SF2">
    <property type="entry name" value="3-KETO-5-AMINOHEXANOATE CLEAVAGE ENZYME"/>
    <property type="match status" value="1"/>
</dbReference>
<dbReference type="Proteomes" id="UP000663722">
    <property type="component" value="Chromosome"/>
</dbReference>
<keyword evidence="6" id="KW-1185">Reference proteome</keyword>